<accession>A0A848GRI5</accession>
<dbReference type="SUPFAM" id="SSF48537">
    <property type="entry name" value="Phospholipase C/P1 nuclease"/>
    <property type="match status" value="1"/>
</dbReference>
<comment type="caution">
    <text evidence="7">The sequence shown here is derived from an EMBL/GenBank/DDBJ whole genome shotgun (WGS) entry which is preliminary data.</text>
</comment>
<dbReference type="GO" id="GO:0003676">
    <property type="term" value="F:nucleic acid binding"/>
    <property type="evidence" value="ECO:0007669"/>
    <property type="project" value="InterPro"/>
</dbReference>
<name>A0A848GRI5_9BACT</name>
<keyword evidence="5" id="KW-1015">Disulfide bond</keyword>
<dbReference type="GO" id="GO:0006308">
    <property type="term" value="P:DNA catabolic process"/>
    <property type="evidence" value="ECO:0007669"/>
    <property type="project" value="InterPro"/>
</dbReference>
<keyword evidence="2" id="KW-0479">Metal-binding</keyword>
<reference evidence="7 8" key="1">
    <citation type="submission" date="2020-04" db="EMBL/GenBank/DDBJ databases">
        <title>Chitinophaga sp. G-6-1-13 sp. nov., isolated from soil.</title>
        <authorList>
            <person name="Dahal R.H."/>
            <person name="Chaudhary D.K."/>
        </authorList>
    </citation>
    <scope>NUCLEOTIDE SEQUENCE [LARGE SCALE GENOMIC DNA]</scope>
    <source>
        <strain evidence="7 8">G-6-1-13</strain>
    </source>
</reference>
<dbReference type="Pfam" id="PF02265">
    <property type="entry name" value="S1-P1_nuclease"/>
    <property type="match status" value="1"/>
</dbReference>
<evidence type="ECO:0000313" key="7">
    <source>
        <dbReference type="EMBL" id="NML39692.1"/>
    </source>
</evidence>
<evidence type="ECO:0000256" key="2">
    <source>
        <dbReference type="ARBA" id="ARBA00022723"/>
    </source>
</evidence>
<keyword evidence="8" id="KW-1185">Reference proteome</keyword>
<keyword evidence="3" id="KW-0255">Endonuclease</keyword>
<dbReference type="CDD" id="cd11010">
    <property type="entry name" value="S1-P1_nuclease"/>
    <property type="match status" value="1"/>
</dbReference>
<dbReference type="PANTHER" id="PTHR33146">
    <property type="entry name" value="ENDONUCLEASE 4"/>
    <property type="match status" value="1"/>
</dbReference>
<keyword evidence="4" id="KW-0378">Hydrolase</keyword>
<evidence type="ECO:0000256" key="3">
    <source>
        <dbReference type="ARBA" id="ARBA00022759"/>
    </source>
</evidence>
<dbReference type="Proteomes" id="UP000583266">
    <property type="component" value="Unassembled WGS sequence"/>
</dbReference>
<dbReference type="GO" id="GO:0046872">
    <property type="term" value="F:metal ion binding"/>
    <property type="evidence" value="ECO:0007669"/>
    <property type="project" value="UniProtKB-KW"/>
</dbReference>
<dbReference type="RefSeq" id="WP_169226753.1">
    <property type="nucleotide sequence ID" value="NZ_JABBGC010000002.1"/>
</dbReference>
<protein>
    <submittedName>
        <fullName evidence="7">S1/P1 nuclease</fullName>
    </submittedName>
</protein>
<keyword evidence="1" id="KW-0540">Nuclease</keyword>
<gene>
    <name evidence="7" type="ORF">HHL17_21005</name>
</gene>
<dbReference type="Gene3D" id="1.10.575.10">
    <property type="entry name" value="P1 Nuclease"/>
    <property type="match status" value="1"/>
</dbReference>
<dbReference type="GO" id="GO:0016788">
    <property type="term" value="F:hydrolase activity, acting on ester bonds"/>
    <property type="evidence" value="ECO:0007669"/>
    <property type="project" value="InterPro"/>
</dbReference>
<evidence type="ECO:0000256" key="1">
    <source>
        <dbReference type="ARBA" id="ARBA00022722"/>
    </source>
</evidence>
<evidence type="ECO:0000313" key="8">
    <source>
        <dbReference type="Proteomes" id="UP000583266"/>
    </source>
</evidence>
<organism evidence="7 8">
    <name type="scientific">Chitinophaga fulva</name>
    <dbReference type="NCBI Taxonomy" id="2728842"/>
    <lineage>
        <taxon>Bacteria</taxon>
        <taxon>Pseudomonadati</taxon>
        <taxon>Bacteroidota</taxon>
        <taxon>Chitinophagia</taxon>
        <taxon>Chitinophagales</taxon>
        <taxon>Chitinophagaceae</taxon>
        <taxon>Chitinophaga</taxon>
    </lineage>
</organism>
<dbReference type="AlphaFoldDB" id="A0A848GRI5"/>
<evidence type="ECO:0000256" key="5">
    <source>
        <dbReference type="ARBA" id="ARBA00023157"/>
    </source>
</evidence>
<proteinExistence type="predicted"/>
<evidence type="ECO:0000256" key="6">
    <source>
        <dbReference type="ARBA" id="ARBA00023180"/>
    </source>
</evidence>
<dbReference type="InterPro" id="IPR003154">
    <property type="entry name" value="S1/P1nuclease"/>
</dbReference>
<keyword evidence="6" id="KW-0325">Glycoprotein</keyword>
<dbReference type="InterPro" id="IPR008947">
    <property type="entry name" value="PLipase_C/P1_nuclease_dom_sf"/>
</dbReference>
<dbReference type="EMBL" id="JABBGC010000002">
    <property type="protein sequence ID" value="NML39692.1"/>
    <property type="molecule type" value="Genomic_DNA"/>
</dbReference>
<dbReference type="GO" id="GO:0004519">
    <property type="term" value="F:endonuclease activity"/>
    <property type="evidence" value="ECO:0007669"/>
    <property type="project" value="UniProtKB-KW"/>
</dbReference>
<sequence>MNPTPNNPNATAATAFSPQELWGPVRHKFIAMEADKLLTPAARKAVSDLLAPIGQSSLAEIATWADEIKGQAPDDIETTKFLKDFPNMVHKHWHFVDLPLDVTSYDRQQYAPFTSETDVVQMIAKSVDVLQGNSQMMSRINALRWLTHLIGDLHQPLHVACCYIDNDPDPTLLTDPALIVEKGLTHQSDQGGNGLILPLPHDTTLHAYWDSLIPSLTPAAAADALDATLTDAPAGPPRTWAESWAMDSVKKSRQAYQSLRITEKADKKFRVSWEGEKAYNERCAPLVGEQLVLGSRRLALLVNTLFAG</sequence>
<dbReference type="PANTHER" id="PTHR33146:SF26">
    <property type="entry name" value="ENDONUCLEASE 4"/>
    <property type="match status" value="1"/>
</dbReference>
<evidence type="ECO:0000256" key="4">
    <source>
        <dbReference type="ARBA" id="ARBA00022801"/>
    </source>
</evidence>